<proteinExistence type="predicted"/>
<feature type="transmembrane region" description="Helical" evidence="2">
    <location>
        <begin position="29"/>
        <end position="48"/>
    </location>
</feature>
<evidence type="ECO:0000256" key="1">
    <source>
        <dbReference type="SAM" id="MobiDB-lite"/>
    </source>
</evidence>
<evidence type="ECO:0000313" key="4">
    <source>
        <dbReference type="Proteomes" id="UP000095214"/>
    </source>
</evidence>
<dbReference type="AlphaFoldDB" id="A0A1D8B429"/>
<accession>A0A1D8B429</accession>
<evidence type="ECO:0000256" key="2">
    <source>
        <dbReference type="SAM" id="Phobius"/>
    </source>
</evidence>
<keyword evidence="2" id="KW-0812">Transmembrane</keyword>
<reference evidence="3 4" key="1">
    <citation type="submission" date="2016-09" db="EMBL/GenBank/DDBJ databases">
        <title>Complete genome sequence of Actinomyces hongkongensis HKU8.</title>
        <authorList>
            <person name="Gao Y.-X."/>
            <person name="Zhou Y.-Y."/>
            <person name="Xie Y."/>
            <person name="Wang M."/>
            <person name="Wang S.-J."/>
            <person name="Shen S.-G."/>
        </authorList>
    </citation>
    <scope>NUCLEOTIDE SEQUENCE [LARGE SCALE GENOMIC DNA]</scope>
    <source>
        <strain evidence="3 4">HKU8</strain>
    </source>
</reference>
<dbReference type="KEGG" id="phon:BH719_08695"/>
<dbReference type="STRING" id="178339.BH719_08695"/>
<sequence>MTRYRKHPVRPPEAKSPAEADRRTRRAGLVLAGFVLAMTLGVALLVGMHRVLHYEYLRTGYVFVAAMIIPLIPLALVFTYVARRRPRAVFTTQVEIPGTNAARFVTFFMVCAYYAIAAGTMVYGFITGYPVHAFLWAVGPASAGYLLANDRHTSLHALLMPKQSFTLSPHALTITASPLQGEVRIPWTDNARVGTTDPTGTEIHPDPSVHKLTYTVKFDCPATSFTQLDRLLDHFNTHPADRQLLAQPEGADLVQTLLDTTPRP</sequence>
<keyword evidence="2" id="KW-0472">Membrane</keyword>
<feature type="region of interest" description="Disordered" evidence="1">
    <location>
        <begin position="1"/>
        <end position="21"/>
    </location>
</feature>
<keyword evidence="2" id="KW-1133">Transmembrane helix</keyword>
<keyword evidence="4" id="KW-1185">Reference proteome</keyword>
<feature type="transmembrane region" description="Helical" evidence="2">
    <location>
        <begin position="60"/>
        <end position="81"/>
    </location>
</feature>
<dbReference type="EMBL" id="CP017298">
    <property type="protein sequence ID" value="AOS47900.1"/>
    <property type="molecule type" value="Genomic_DNA"/>
</dbReference>
<name>A0A1D8B429_9ACTO</name>
<feature type="transmembrane region" description="Helical" evidence="2">
    <location>
        <begin position="101"/>
        <end position="123"/>
    </location>
</feature>
<protein>
    <submittedName>
        <fullName evidence="3">Uncharacterized protein</fullName>
    </submittedName>
</protein>
<evidence type="ECO:0000313" key="3">
    <source>
        <dbReference type="EMBL" id="AOS47900.1"/>
    </source>
</evidence>
<gene>
    <name evidence="3" type="ORF">BH719_08695</name>
</gene>
<organism evidence="3 4">
    <name type="scientific">Pauljensenia hongkongensis</name>
    <dbReference type="NCBI Taxonomy" id="178339"/>
    <lineage>
        <taxon>Bacteria</taxon>
        <taxon>Bacillati</taxon>
        <taxon>Actinomycetota</taxon>
        <taxon>Actinomycetes</taxon>
        <taxon>Actinomycetales</taxon>
        <taxon>Actinomycetaceae</taxon>
        <taxon>Pauljensenia</taxon>
    </lineage>
</organism>
<feature type="compositionally biased region" description="Basic and acidic residues" evidence="1">
    <location>
        <begin position="10"/>
        <end position="21"/>
    </location>
</feature>
<dbReference type="Proteomes" id="UP000095214">
    <property type="component" value="Chromosome"/>
</dbReference>